<evidence type="ECO:0000256" key="5">
    <source>
        <dbReference type="SAM" id="SignalP"/>
    </source>
</evidence>
<keyword evidence="7" id="KW-1185">Reference proteome</keyword>
<evidence type="ECO:0000256" key="4">
    <source>
        <dbReference type="ARBA" id="ARBA00023157"/>
    </source>
</evidence>
<dbReference type="Proteomes" id="UP000886998">
    <property type="component" value="Unassembled WGS sequence"/>
</dbReference>
<sequence>MNKLGLAFVLILVLNLSIFLAEAIPFSKPLIKKTKSGGVVERADAPEECREMFETCTPSEECCGDLMCMKSFFDGVFICQELLL</sequence>
<name>A0A8X6J6P9_9ARAC</name>
<proteinExistence type="predicted"/>
<evidence type="ECO:0000256" key="2">
    <source>
        <dbReference type="ARBA" id="ARBA00022525"/>
    </source>
</evidence>
<dbReference type="InterPro" id="IPR011696">
    <property type="entry name" value="Huwentoxin-1"/>
</dbReference>
<protein>
    <submittedName>
        <fullName evidence="6">Uncharacterized protein</fullName>
    </submittedName>
</protein>
<keyword evidence="4" id="KW-1015">Disulfide bond</keyword>
<dbReference type="AlphaFoldDB" id="A0A8X6J6P9"/>
<keyword evidence="5" id="KW-0732">Signal</keyword>
<dbReference type="Pfam" id="PF07740">
    <property type="entry name" value="Toxin_12"/>
    <property type="match status" value="1"/>
</dbReference>
<keyword evidence="3" id="KW-0528">Neurotoxin</keyword>
<evidence type="ECO:0000256" key="1">
    <source>
        <dbReference type="ARBA" id="ARBA00004613"/>
    </source>
</evidence>
<feature type="signal peptide" evidence="5">
    <location>
        <begin position="1"/>
        <end position="23"/>
    </location>
</feature>
<organism evidence="6 7">
    <name type="scientific">Trichonephila inaurata madagascariensis</name>
    <dbReference type="NCBI Taxonomy" id="2747483"/>
    <lineage>
        <taxon>Eukaryota</taxon>
        <taxon>Metazoa</taxon>
        <taxon>Ecdysozoa</taxon>
        <taxon>Arthropoda</taxon>
        <taxon>Chelicerata</taxon>
        <taxon>Arachnida</taxon>
        <taxon>Araneae</taxon>
        <taxon>Araneomorphae</taxon>
        <taxon>Entelegynae</taxon>
        <taxon>Araneoidea</taxon>
        <taxon>Nephilidae</taxon>
        <taxon>Trichonephila</taxon>
        <taxon>Trichonephila inaurata</taxon>
    </lineage>
</organism>
<comment type="caution">
    <text evidence="6">The sequence shown here is derived from an EMBL/GenBank/DDBJ whole genome shotgun (WGS) entry which is preliminary data.</text>
</comment>
<gene>
    <name evidence="6" type="ORF">TNIN_166591</name>
</gene>
<accession>A0A8X6J6P9</accession>
<feature type="chain" id="PRO_5036498260" evidence="5">
    <location>
        <begin position="24"/>
        <end position="84"/>
    </location>
</feature>
<dbReference type="GO" id="GO:0008200">
    <property type="term" value="F:ion channel inhibitor activity"/>
    <property type="evidence" value="ECO:0007669"/>
    <property type="project" value="InterPro"/>
</dbReference>
<keyword evidence="2" id="KW-0964">Secreted</keyword>
<evidence type="ECO:0000313" key="6">
    <source>
        <dbReference type="EMBL" id="GFS40688.1"/>
    </source>
</evidence>
<dbReference type="EMBL" id="BMAV01025339">
    <property type="protein sequence ID" value="GFS40688.1"/>
    <property type="molecule type" value="Genomic_DNA"/>
</dbReference>
<dbReference type="GO" id="GO:0005576">
    <property type="term" value="C:extracellular region"/>
    <property type="evidence" value="ECO:0007669"/>
    <property type="project" value="UniProtKB-SubCell"/>
</dbReference>
<keyword evidence="3" id="KW-0800">Toxin</keyword>
<comment type="subcellular location">
    <subcellularLocation>
        <location evidence="1">Secreted</location>
    </subcellularLocation>
</comment>
<reference evidence="6" key="1">
    <citation type="submission" date="2020-08" db="EMBL/GenBank/DDBJ databases">
        <title>Multicomponent nature underlies the extraordinary mechanical properties of spider dragline silk.</title>
        <authorList>
            <person name="Kono N."/>
            <person name="Nakamura H."/>
            <person name="Mori M."/>
            <person name="Yoshida Y."/>
            <person name="Ohtoshi R."/>
            <person name="Malay A.D."/>
            <person name="Moran D.A.P."/>
            <person name="Tomita M."/>
            <person name="Numata K."/>
            <person name="Arakawa K."/>
        </authorList>
    </citation>
    <scope>NUCLEOTIDE SEQUENCE</scope>
</reference>
<evidence type="ECO:0000313" key="7">
    <source>
        <dbReference type="Proteomes" id="UP000886998"/>
    </source>
</evidence>
<evidence type="ECO:0000256" key="3">
    <source>
        <dbReference type="ARBA" id="ARBA00022699"/>
    </source>
</evidence>